<reference evidence="6 7" key="1">
    <citation type="journal article" date="2017" name="BMC Genomics">
        <title>Genomic analysis of methanogenic archaea reveals a shift towards energy conservation.</title>
        <authorList>
            <person name="Gilmore S.P."/>
            <person name="Henske J.K."/>
            <person name="Sexton J.A."/>
            <person name="Solomon K.V."/>
            <person name="Seppala S."/>
            <person name="Yoo J.I."/>
            <person name="Huyett L.M."/>
            <person name="Pressman A."/>
            <person name="Cogan J.Z."/>
            <person name="Kivenson V."/>
            <person name="Peng X."/>
            <person name="Tan Y."/>
            <person name="Valentine D.L."/>
            <person name="O'Malley M.A."/>
        </authorList>
    </citation>
    <scope>NUCLEOTIDE SEQUENCE [LARGE SCALE GENOMIC DNA]</scope>
    <source>
        <strain evidence="6 7">M.o.H.</strain>
    </source>
</reference>
<dbReference type="PRINTS" id="PR00455">
    <property type="entry name" value="HTHTETR"/>
</dbReference>
<organism evidence="6 7">
    <name type="scientific">Methanobacterium bryantii</name>
    <dbReference type="NCBI Taxonomy" id="2161"/>
    <lineage>
        <taxon>Archaea</taxon>
        <taxon>Methanobacteriati</taxon>
        <taxon>Methanobacteriota</taxon>
        <taxon>Methanomada group</taxon>
        <taxon>Methanobacteria</taxon>
        <taxon>Methanobacteriales</taxon>
        <taxon>Methanobacteriaceae</taxon>
        <taxon>Methanobacterium</taxon>
    </lineage>
</organism>
<keyword evidence="2 4" id="KW-0238">DNA-binding</keyword>
<dbReference type="PANTHER" id="PTHR30055:SF234">
    <property type="entry name" value="HTH-TYPE TRANSCRIPTIONAL REGULATOR BETI"/>
    <property type="match status" value="1"/>
</dbReference>
<comment type="caution">
    <text evidence="6">The sequence shown here is derived from an EMBL/GenBank/DDBJ whole genome shotgun (WGS) entry which is preliminary data.</text>
</comment>
<dbReference type="Proteomes" id="UP000217784">
    <property type="component" value="Unassembled WGS sequence"/>
</dbReference>
<dbReference type="InterPro" id="IPR023772">
    <property type="entry name" value="DNA-bd_HTH_TetR-type_CS"/>
</dbReference>
<evidence type="ECO:0000313" key="6">
    <source>
        <dbReference type="EMBL" id="PAV05909.1"/>
    </source>
</evidence>
<evidence type="ECO:0000256" key="4">
    <source>
        <dbReference type="PROSITE-ProRule" id="PRU00335"/>
    </source>
</evidence>
<protein>
    <submittedName>
        <fullName evidence="6">TetR family transcriptional regulator</fullName>
    </submittedName>
</protein>
<dbReference type="AlphaFoldDB" id="A0A2A2H909"/>
<dbReference type="GO" id="GO:0003700">
    <property type="term" value="F:DNA-binding transcription factor activity"/>
    <property type="evidence" value="ECO:0007669"/>
    <property type="project" value="TreeGrafter"/>
</dbReference>
<dbReference type="PANTHER" id="PTHR30055">
    <property type="entry name" value="HTH-TYPE TRANSCRIPTIONAL REGULATOR RUTR"/>
    <property type="match status" value="1"/>
</dbReference>
<sequence length="241" mass="28239">MPIKSRKEREKEQRRKDIIDAAESLFFKNGYDNVSMNDIAKEVELSKATLYLYFENKEELFFAIVLRGTRILNAMIREAVAAAENGINKVAAFRVAYHKFTKDYPDYIHIYNYFQSGRFDMENIVNREYAEEISKDARLYSIMHNSDFQFLPPVSEYAREIMSLRKERFDVMRDSLKIGIIDGTVRPDVDPVEVSILLSAISKSMSEVPPDHIRILESRGINSEKYFMDVENLLRHMIRNK</sequence>
<keyword evidence="7" id="KW-1185">Reference proteome</keyword>
<dbReference type="PROSITE" id="PS50977">
    <property type="entry name" value="HTH_TETR_2"/>
    <property type="match status" value="1"/>
</dbReference>
<dbReference type="RefSeq" id="WP_069583362.1">
    <property type="nucleotide sequence ID" value="NZ_LMVM01000001.1"/>
</dbReference>
<feature type="domain" description="HTH tetR-type" evidence="5">
    <location>
        <begin position="12"/>
        <end position="72"/>
    </location>
</feature>
<keyword evidence="1" id="KW-0805">Transcription regulation</keyword>
<evidence type="ECO:0000313" key="7">
    <source>
        <dbReference type="Proteomes" id="UP000217784"/>
    </source>
</evidence>
<dbReference type="SUPFAM" id="SSF46689">
    <property type="entry name" value="Homeodomain-like"/>
    <property type="match status" value="1"/>
</dbReference>
<evidence type="ECO:0000256" key="2">
    <source>
        <dbReference type="ARBA" id="ARBA00023125"/>
    </source>
</evidence>
<dbReference type="InterPro" id="IPR050109">
    <property type="entry name" value="HTH-type_TetR-like_transc_reg"/>
</dbReference>
<accession>A0A2A2H909</accession>
<evidence type="ECO:0000256" key="3">
    <source>
        <dbReference type="ARBA" id="ARBA00023163"/>
    </source>
</evidence>
<dbReference type="InterPro" id="IPR001647">
    <property type="entry name" value="HTH_TetR"/>
</dbReference>
<feature type="DNA-binding region" description="H-T-H motif" evidence="4">
    <location>
        <begin position="35"/>
        <end position="54"/>
    </location>
</feature>
<evidence type="ECO:0000259" key="5">
    <source>
        <dbReference type="PROSITE" id="PS50977"/>
    </source>
</evidence>
<name>A0A2A2H909_METBR</name>
<dbReference type="GO" id="GO:0000976">
    <property type="term" value="F:transcription cis-regulatory region binding"/>
    <property type="evidence" value="ECO:0007669"/>
    <property type="project" value="TreeGrafter"/>
</dbReference>
<dbReference type="EMBL" id="LMVM01000001">
    <property type="protein sequence ID" value="PAV05909.1"/>
    <property type="molecule type" value="Genomic_DNA"/>
</dbReference>
<dbReference type="PROSITE" id="PS01081">
    <property type="entry name" value="HTH_TETR_1"/>
    <property type="match status" value="1"/>
</dbReference>
<dbReference type="InterPro" id="IPR009057">
    <property type="entry name" value="Homeodomain-like_sf"/>
</dbReference>
<dbReference type="Gene3D" id="1.10.10.60">
    <property type="entry name" value="Homeodomain-like"/>
    <property type="match status" value="1"/>
</dbReference>
<gene>
    <name evidence="6" type="ORF">ASJ80_13690</name>
</gene>
<keyword evidence="3" id="KW-0804">Transcription</keyword>
<dbReference type="Pfam" id="PF00440">
    <property type="entry name" value="TetR_N"/>
    <property type="match status" value="1"/>
</dbReference>
<evidence type="ECO:0000256" key="1">
    <source>
        <dbReference type="ARBA" id="ARBA00023015"/>
    </source>
</evidence>
<proteinExistence type="predicted"/>
<dbReference type="Gene3D" id="1.10.357.10">
    <property type="entry name" value="Tetracycline Repressor, domain 2"/>
    <property type="match status" value="1"/>
</dbReference>
<dbReference type="OrthoDB" id="135877at2157"/>
<dbReference type="FunFam" id="1.10.10.60:FF:000141">
    <property type="entry name" value="TetR family transcriptional regulator"/>
    <property type="match status" value="1"/>
</dbReference>